<protein>
    <submittedName>
        <fullName evidence="2">Uncharacterized protein</fullName>
    </submittedName>
</protein>
<feature type="transmembrane region" description="Helical" evidence="1">
    <location>
        <begin position="48"/>
        <end position="70"/>
    </location>
</feature>
<dbReference type="EMBL" id="SNYO01000003">
    <property type="protein sequence ID" value="TDQ60733.1"/>
    <property type="molecule type" value="Genomic_DNA"/>
</dbReference>
<accession>A0A4R6VD58</accession>
<comment type="caution">
    <text evidence="2">The sequence shown here is derived from an EMBL/GenBank/DDBJ whole genome shotgun (WGS) entry which is preliminary data.</text>
</comment>
<keyword evidence="1" id="KW-1133">Transmembrane helix</keyword>
<proteinExistence type="predicted"/>
<feature type="transmembrane region" description="Helical" evidence="1">
    <location>
        <begin position="119"/>
        <end position="139"/>
    </location>
</feature>
<feature type="transmembrane region" description="Helical" evidence="1">
    <location>
        <begin position="23"/>
        <end position="42"/>
    </location>
</feature>
<reference evidence="2 3" key="1">
    <citation type="submission" date="2019-03" db="EMBL/GenBank/DDBJ databases">
        <title>Genomic Encyclopedia of Type Strains, Phase IV (KMG-IV): sequencing the most valuable type-strain genomes for metagenomic binning, comparative biology and taxonomic classification.</title>
        <authorList>
            <person name="Goeker M."/>
        </authorList>
    </citation>
    <scope>NUCLEOTIDE SEQUENCE [LARGE SCALE GENOMIC DNA]</scope>
    <source>
        <strain evidence="2 3">DSM 45775</strain>
    </source>
</reference>
<gene>
    <name evidence="2" type="ORF">EV188_103235</name>
</gene>
<dbReference type="RefSeq" id="WP_133826575.1">
    <property type="nucleotide sequence ID" value="NZ_BAABHR010000025.1"/>
</dbReference>
<dbReference type="AlphaFoldDB" id="A0A4R6VD58"/>
<feature type="transmembrane region" description="Helical" evidence="1">
    <location>
        <begin position="145"/>
        <end position="165"/>
    </location>
</feature>
<keyword evidence="1" id="KW-0472">Membrane</keyword>
<evidence type="ECO:0000256" key="1">
    <source>
        <dbReference type="SAM" id="Phobius"/>
    </source>
</evidence>
<organism evidence="2 3">
    <name type="scientific">Actinomycetospora succinea</name>
    <dbReference type="NCBI Taxonomy" id="663603"/>
    <lineage>
        <taxon>Bacteria</taxon>
        <taxon>Bacillati</taxon>
        <taxon>Actinomycetota</taxon>
        <taxon>Actinomycetes</taxon>
        <taxon>Pseudonocardiales</taxon>
        <taxon>Pseudonocardiaceae</taxon>
        <taxon>Actinomycetospora</taxon>
    </lineage>
</organism>
<keyword evidence="1" id="KW-0812">Transmembrane</keyword>
<evidence type="ECO:0000313" key="2">
    <source>
        <dbReference type="EMBL" id="TDQ60733.1"/>
    </source>
</evidence>
<dbReference type="Proteomes" id="UP000295705">
    <property type="component" value="Unassembled WGS sequence"/>
</dbReference>
<sequence>MAPEESVDDLPRLRPPTPREQRITVAAAAGLALVGVAGALWLRPSGQLAWVTVLAGLLMAGGVVSALLTLRTPRIDHYAGPSLNGLSREERRDVRQAVRRGEWPSDEHRGKALTWITEALRRPLASTAYLFLAGWLMITSADPELSWFTAVVALAAVVGAVAFHVRRRSLLHGAERLVGSTA</sequence>
<evidence type="ECO:0000313" key="3">
    <source>
        <dbReference type="Proteomes" id="UP000295705"/>
    </source>
</evidence>
<keyword evidence="3" id="KW-1185">Reference proteome</keyword>
<name>A0A4R6VD58_9PSEU</name>